<accession>A0A0A9HMQ1</accession>
<reference evidence="1" key="2">
    <citation type="journal article" date="2015" name="Data Brief">
        <title>Shoot transcriptome of the giant reed, Arundo donax.</title>
        <authorList>
            <person name="Barrero R.A."/>
            <person name="Guerrero F.D."/>
            <person name="Moolhuijzen P."/>
            <person name="Goolsby J.A."/>
            <person name="Tidwell J."/>
            <person name="Bellgard S.E."/>
            <person name="Bellgard M.I."/>
        </authorList>
    </citation>
    <scope>NUCLEOTIDE SEQUENCE</scope>
    <source>
        <tissue evidence="1">Shoot tissue taken approximately 20 cm above the soil surface</tissue>
    </source>
</reference>
<proteinExistence type="predicted"/>
<protein>
    <submittedName>
        <fullName evidence="1">Uncharacterized protein</fullName>
    </submittedName>
</protein>
<organism evidence="1">
    <name type="scientific">Arundo donax</name>
    <name type="common">Giant reed</name>
    <name type="synonym">Donax arundinaceus</name>
    <dbReference type="NCBI Taxonomy" id="35708"/>
    <lineage>
        <taxon>Eukaryota</taxon>
        <taxon>Viridiplantae</taxon>
        <taxon>Streptophyta</taxon>
        <taxon>Embryophyta</taxon>
        <taxon>Tracheophyta</taxon>
        <taxon>Spermatophyta</taxon>
        <taxon>Magnoliopsida</taxon>
        <taxon>Liliopsida</taxon>
        <taxon>Poales</taxon>
        <taxon>Poaceae</taxon>
        <taxon>PACMAD clade</taxon>
        <taxon>Arundinoideae</taxon>
        <taxon>Arundineae</taxon>
        <taxon>Arundo</taxon>
    </lineage>
</organism>
<dbReference type="AlphaFoldDB" id="A0A0A9HMQ1"/>
<dbReference type="EMBL" id="GBRH01161755">
    <property type="protein sequence ID" value="JAE36141.1"/>
    <property type="molecule type" value="Transcribed_RNA"/>
</dbReference>
<reference evidence="1" key="1">
    <citation type="submission" date="2014-09" db="EMBL/GenBank/DDBJ databases">
        <authorList>
            <person name="Magalhaes I.L.F."/>
            <person name="Oliveira U."/>
            <person name="Santos F.R."/>
            <person name="Vidigal T.H.D.A."/>
            <person name="Brescovit A.D."/>
            <person name="Santos A.J."/>
        </authorList>
    </citation>
    <scope>NUCLEOTIDE SEQUENCE</scope>
    <source>
        <tissue evidence="1">Shoot tissue taken approximately 20 cm above the soil surface</tissue>
    </source>
</reference>
<sequence>MRLELHCVRCYTSFLDFWSCSVNLLLEGFSFGLLRENLGLSRDLPPLYQVPG</sequence>
<evidence type="ECO:0000313" key="1">
    <source>
        <dbReference type="EMBL" id="JAE36141.1"/>
    </source>
</evidence>
<name>A0A0A9HMQ1_ARUDO</name>